<name>A0A7D9D298_9GAMM</name>
<reference evidence="8" key="1">
    <citation type="submission" date="2019-07" db="EMBL/GenBank/DDBJ databases">
        <authorList>
            <person name="Weber M."/>
            <person name="Kostadinov I."/>
            <person name="Kostadinov D I."/>
        </authorList>
    </citation>
    <scope>NUCLEOTIDE SEQUENCE</scope>
    <source>
        <strain evidence="8">Gfbio:sag-sample-m06:053724c1-46a9-4a36-b237-ea2bf867836b</strain>
    </source>
</reference>
<feature type="transmembrane region" description="Helical" evidence="7">
    <location>
        <begin position="7"/>
        <end position="28"/>
    </location>
</feature>
<evidence type="ECO:0000256" key="4">
    <source>
        <dbReference type="ARBA" id="ARBA00022692"/>
    </source>
</evidence>
<keyword evidence="4 7" id="KW-0812">Transmembrane</keyword>
<sequence>MEIEIVVANFSYAVLGALVTIVLMMLGYKVLDWLTPFDTSTQLGKNNVAVGIVVGAMFVGLGIAVGLVVGLGLN</sequence>
<proteinExistence type="inferred from homology"/>
<comment type="similarity">
    <text evidence="2">Belongs to the UPF0719 family.</text>
</comment>
<organism evidence="8">
    <name type="scientific">uncultured Woeseiaceae bacterium</name>
    <dbReference type="NCBI Taxonomy" id="1983305"/>
    <lineage>
        <taxon>Bacteria</taxon>
        <taxon>Pseudomonadati</taxon>
        <taxon>Pseudomonadota</taxon>
        <taxon>Gammaproteobacteria</taxon>
        <taxon>Woeseiales</taxon>
        <taxon>Woeseiaceae</taxon>
        <taxon>environmental samples</taxon>
    </lineage>
</organism>
<evidence type="ECO:0000256" key="2">
    <source>
        <dbReference type="ARBA" id="ARBA00005779"/>
    </source>
</evidence>
<evidence type="ECO:0000256" key="6">
    <source>
        <dbReference type="ARBA" id="ARBA00023136"/>
    </source>
</evidence>
<keyword evidence="5 7" id="KW-1133">Transmembrane helix</keyword>
<comment type="subcellular location">
    <subcellularLocation>
        <location evidence="1">Cell membrane</location>
        <topology evidence="1">Multi-pass membrane protein</topology>
    </subcellularLocation>
</comment>
<keyword evidence="3" id="KW-1003">Cell membrane</keyword>
<evidence type="ECO:0000256" key="7">
    <source>
        <dbReference type="SAM" id="Phobius"/>
    </source>
</evidence>
<dbReference type="Pfam" id="PF03994">
    <property type="entry name" value="DUF350"/>
    <property type="match status" value="1"/>
</dbReference>
<accession>A0A7D9D298</accession>
<gene>
    <name evidence="8" type="ORF">JTBM06_V1_280010</name>
</gene>
<evidence type="ECO:0000256" key="5">
    <source>
        <dbReference type="ARBA" id="ARBA00022989"/>
    </source>
</evidence>
<dbReference type="InterPro" id="IPR007140">
    <property type="entry name" value="DUF350"/>
</dbReference>
<dbReference type="EMBL" id="LR633967">
    <property type="protein sequence ID" value="VUX56095.1"/>
    <property type="molecule type" value="Genomic_DNA"/>
</dbReference>
<keyword evidence="6 7" id="KW-0472">Membrane</keyword>
<evidence type="ECO:0000256" key="1">
    <source>
        <dbReference type="ARBA" id="ARBA00004651"/>
    </source>
</evidence>
<dbReference type="AlphaFoldDB" id="A0A7D9D298"/>
<evidence type="ECO:0000256" key="3">
    <source>
        <dbReference type="ARBA" id="ARBA00022475"/>
    </source>
</evidence>
<feature type="transmembrane region" description="Helical" evidence="7">
    <location>
        <begin position="48"/>
        <end position="73"/>
    </location>
</feature>
<protein>
    <recommendedName>
        <fullName evidence="9">DUF350 domain-containing protein</fullName>
    </recommendedName>
</protein>
<evidence type="ECO:0008006" key="9">
    <source>
        <dbReference type="Google" id="ProtNLM"/>
    </source>
</evidence>
<dbReference type="GO" id="GO:0005886">
    <property type="term" value="C:plasma membrane"/>
    <property type="evidence" value="ECO:0007669"/>
    <property type="project" value="UniProtKB-SubCell"/>
</dbReference>
<evidence type="ECO:0000313" key="8">
    <source>
        <dbReference type="EMBL" id="VUX56095.1"/>
    </source>
</evidence>